<evidence type="ECO:0000313" key="3">
    <source>
        <dbReference type="Proteomes" id="UP000266841"/>
    </source>
</evidence>
<evidence type="ECO:0000313" key="2">
    <source>
        <dbReference type="EMBL" id="EJK57551.1"/>
    </source>
</evidence>
<protein>
    <submittedName>
        <fullName evidence="2">Uncharacterized protein</fullName>
    </submittedName>
</protein>
<sequence length="246" mass="26287">SAAAVEGDPGPAVGRGDGARPTLVRRPRRRDDGIRHHVAREGAEEVRGEDGRVHGAHGGGVPAPAQLRDVRDVNDVAGGEAEGLDVVVVIERRAVPAVLDGSPLAADHVQDRHPFAALHVVPRPVLPPELDRVELCVVHHVLLVRAAPAGGRVPVRVVDVREGEGLGARDVEAGEGRLELLRRAVGGQGRRRRLRRRRRGGHVHHVRADAVGGRSVMWIATAPPTRGLVFVPSRLSYVPLSPVPLQ</sequence>
<feature type="compositionally biased region" description="Basic and acidic residues" evidence="1">
    <location>
        <begin position="29"/>
        <end position="53"/>
    </location>
</feature>
<feature type="region of interest" description="Disordered" evidence="1">
    <location>
        <begin position="1"/>
        <end position="65"/>
    </location>
</feature>
<dbReference type="AlphaFoldDB" id="K0S9F4"/>
<keyword evidence="3" id="KW-1185">Reference proteome</keyword>
<accession>K0S9F4</accession>
<dbReference type="Proteomes" id="UP000266841">
    <property type="component" value="Unassembled WGS sequence"/>
</dbReference>
<feature type="non-terminal residue" evidence="2">
    <location>
        <position position="1"/>
    </location>
</feature>
<comment type="caution">
    <text evidence="2">The sequence shown here is derived from an EMBL/GenBank/DDBJ whole genome shotgun (WGS) entry which is preliminary data.</text>
</comment>
<evidence type="ECO:0000256" key="1">
    <source>
        <dbReference type="SAM" id="MobiDB-lite"/>
    </source>
</evidence>
<dbReference type="EMBL" id="AGNL01027883">
    <property type="protein sequence ID" value="EJK57551.1"/>
    <property type="molecule type" value="Genomic_DNA"/>
</dbReference>
<proteinExistence type="predicted"/>
<gene>
    <name evidence="2" type="ORF">THAOC_22395</name>
</gene>
<reference evidence="2 3" key="1">
    <citation type="journal article" date="2012" name="Genome Biol.">
        <title>Genome and low-iron response of an oceanic diatom adapted to chronic iron limitation.</title>
        <authorList>
            <person name="Lommer M."/>
            <person name="Specht M."/>
            <person name="Roy A.S."/>
            <person name="Kraemer L."/>
            <person name="Andreson R."/>
            <person name="Gutowska M.A."/>
            <person name="Wolf J."/>
            <person name="Bergner S.V."/>
            <person name="Schilhabel M.B."/>
            <person name="Klostermeier U.C."/>
            <person name="Beiko R.G."/>
            <person name="Rosenstiel P."/>
            <person name="Hippler M."/>
            <person name="Laroche J."/>
        </authorList>
    </citation>
    <scope>NUCLEOTIDE SEQUENCE [LARGE SCALE GENOMIC DNA]</scope>
    <source>
        <strain evidence="2 3">CCMP1005</strain>
    </source>
</reference>
<name>K0S9F4_THAOC</name>
<organism evidence="2 3">
    <name type="scientific">Thalassiosira oceanica</name>
    <name type="common">Marine diatom</name>
    <dbReference type="NCBI Taxonomy" id="159749"/>
    <lineage>
        <taxon>Eukaryota</taxon>
        <taxon>Sar</taxon>
        <taxon>Stramenopiles</taxon>
        <taxon>Ochrophyta</taxon>
        <taxon>Bacillariophyta</taxon>
        <taxon>Coscinodiscophyceae</taxon>
        <taxon>Thalassiosirophycidae</taxon>
        <taxon>Thalassiosirales</taxon>
        <taxon>Thalassiosiraceae</taxon>
        <taxon>Thalassiosira</taxon>
    </lineage>
</organism>